<dbReference type="PROSITE" id="PS50042">
    <property type="entry name" value="CNMP_BINDING_3"/>
    <property type="match status" value="1"/>
</dbReference>
<keyword evidence="3 5" id="KW-1133">Transmembrane helix</keyword>
<dbReference type="InterPro" id="IPR002645">
    <property type="entry name" value="STAS_dom"/>
</dbReference>
<feature type="transmembrane region" description="Helical" evidence="5">
    <location>
        <begin position="121"/>
        <end position="143"/>
    </location>
</feature>
<dbReference type="InterPro" id="IPR036513">
    <property type="entry name" value="STAS_dom_sf"/>
</dbReference>
<dbReference type="GO" id="GO:0016020">
    <property type="term" value="C:membrane"/>
    <property type="evidence" value="ECO:0007669"/>
    <property type="project" value="UniProtKB-SubCell"/>
</dbReference>
<feature type="transmembrane region" description="Helical" evidence="5">
    <location>
        <begin position="413"/>
        <end position="445"/>
    </location>
</feature>
<dbReference type="Pfam" id="PF00027">
    <property type="entry name" value="cNMP_binding"/>
    <property type="match status" value="1"/>
</dbReference>
<dbReference type="InterPro" id="IPR014710">
    <property type="entry name" value="RmlC-like_jellyroll"/>
</dbReference>
<dbReference type="SUPFAM" id="SSF52091">
    <property type="entry name" value="SpoIIaa-like"/>
    <property type="match status" value="1"/>
</dbReference>
<organism evidence="8 9">
    <name type="scientific">Pelagibius litoralis</name>
    <dbReference type="NCBI Taxonomy" id="374515"/>
    <lineage>
        <taxon>Bacteria</taxon>
        <taxon>Pseudomonadati</taxon>
        <taxon>Pseudomonadota</taxon>
        <taxon>Alphaproteobacteria</taxon>
        <taxon>Rhodospirillales</taxon>
        <taxon>Rhodovibrionaceae</taxon>
        <taxon>Pelagibius</taxon>
    </lineage>
</organism>
<dbReference type="Proteomes" id="UP000761264">
    <property type="component" value="Unassembled WGS sequence"/>
</dbReference>
<proteinExistence type="predicted"/>
<evidence type="ECO:0000259" key="6">
    <source>
        <dbReference type="PROSITE" id="PS50042"/>
    </source>
</evidence>
<dbReference type="SUPFAM" id="SSF51206">
    <property type="entry name" value="cAMP-binding domain-like"/>
    <property type="match status" value="1"/>
</dbReference>
<name>A0A967EYR2_9PROT</name>
<evidence type="ECO:0000256" key="5">
    <source>
        <dbReference type="SAM" id="Phobius"/>
    </source>
</evidence>
<dbReference type="Gene3D" id="3.30.750.24">
    <property type="entry name" value="STAS domain"/>
    <property type="match status" value="1"/>
</dbReference>
<comment type="subcellular location">
    <subcellularLocation>
        <location evidence="1">Membrane</location>
        <topology evidence="1">Multi-pass membrane protein</topology>
    </subcellularLocation>
</comment>
<keyword evidence="4 5" id="KW-0472">Membrane</keyword>
<dbReference type="AlphaFoldDB" id="A0A967EYR2"/>
<dbReference type="InterPro" id="IPR018490">
    <property type="entry name" value="cNMP-bd_dom_sf"/>
</dbReference>
<dbReference type="Gene3D" id="2.60.120.10">
    <property type="entry name" value="Jelly Rolls"/>
    <property type="match status" value="1"/>
</dbReference>
<dbReference type="PANTHER" id="PTHR43310">
    <property type="entry name" value="SULFATE TRANSPORTER YBAR-RELATED"/>
    <property type="match status" value="1"/>
</dbReference>
<dbReference type="PROSITE" id="PS50801">
    <property type="entry name" value="STAS"/>
    <property type="match status" value="1"/>
</dbReference>
<evidence type="ECO:0000259" key="7">
    <source>
        <dbReference type="PROSITE" id="PS50801"/>
    </source>
</evidence>
<accession>A0A967EYR2</accession>
<feature type="transmembrane region" description="Helical" evidence="5">
    <location>
        <begin position="288"/>
        <end position="310"/>
    </location>
</feature>
<dbReference type="Pfam" id="PF00916">
    <property type="entry name" value="Sulfate_transp"/>
    <property type="match status" value="1"/>
</dbReference>
<keyword evidence="9" id="KW-1185">Reference proteome</keyword>
<evidence type="ECO:0000256" key="4">
    <source>
        <dbReference type="ARBA" id="ARBA00023136"/>
    </source>
</evidence>
<dbReference type="PANTHER" id="PTHR43310:SF2">
    <property type="entry name" value="SLC26A_SULP TRANSPORTER DOMAIN-CONTAINING PROTEIN"/>
    <property type="match status" value="1"/>
</dbReference>
<evidence type="ECO:0000256" key="3">
    <source>
        <dbReference type="ARBA" id="ARBA00022989"/>
    </source>
</evidence>
<gene>
    <name evidence="8" type="ORF">HBA54_15045</name>
</gene>
<dbReference type="Pfam" id="PF01740">
    <property type="entry name" value="STAS"/>
    <property type="match status" value="1"/>
</dbReference>
<reference evidence="8" key="1">
    <citation type="submission" date="2020-03" db="EMBL/GenBank/DDBJ databases">
        <title>Genome of Pelagibius litoralis DSM 21314T.</title>
        <authorList>
            <person name="Wang G."/>
        </authorList>
    </citation>
    <scope>NUCLEOTIDE SEQUENCE</scope>
    <source>
        <strain evidence="8">DSM 21314</strain>
    </source>
</reference>
<feature type="transmembrane region" description="Helical" evidence="5">
    <location>
        <begin position="60"/>
        <end position="82"/>
    </location>
</feature>
<dbReference type="InterPro" id="IPR052706">
    <property type="entry name" value="Membrane-Transporter-like"/>
</dbReference>
<feature type="transmembrane region" description="Helical" evidence="5">
    <location>
        <begin position="384"/>
        <end position="401"/>
    </location>
</feature>
<sequence length="752" mass="80502">MSQAQTPKAGYVAGPKGPAAVATGLRPLLASLTAGVICGLLVVVFSISDAALLFNGALSGYVAVGIGLCLFSSAVLAAIIACSSSHPGMIGLSQEVTVVTLAVIAASMHTAMEGLRSEREMLVTIVVAIGLATSFTGLCLLALGVFRLGRLIRFIPYPVIGGFLAGMGWLIVQGAFGVILGETPTLQNLAILVEPANVAKWAPATLFACILAAISQRGGSAFSLPAAIAAALLLFHATTWVLALPLSQLQAEGWLFDLPMQGTVWPPFTGNPLDSIDWGVIWAEVPKVMAMVVVTAASVLLASSGIELSLRRDIDLDRELRAAGLANFFAGTGGGAAGFQGLGLSLLGHKLGGDFRLVGLVVAAICVATLFFGSALLAYMPIPLFGGLLLWIGISLLYDWLVEAFFKMPRREYLIILLILLVIGWVGFLEGVLVGVISAVVLFTLDYSRVEIVKYAATGDNFHSSVERAEEERRILVTQGRQILILRLQGYVFFGTAHRLQKLVRTRMQDRSEPRLRFLLLDCRSLTGLDSSAVLSFIKIGQRAERNWATVVVTNIPDRIGRLLNDGGFGTESGLPVRSFPEFDRALEWCEERLLEAAAGGPRSRQDNSIEGLLTRALGDRRAAGIMQLYLEKMTLGPKATLIHQGEVSSDLFFVESGRVSVQIETPEGIGVRLRTMGMGTIVGEIAFYLDQCRSASVVADTEAVVWRLSRDSLARMKAEAPDIASAFHEHLVRMLAARVTQTTGLIRSLAD</sequence>
<dbReference type="CDD" id="cd07042">
    <property type="entry name" value="STAS_SulP_like_sulfate_transporter"/>
    <property type="match status" value="1"/>
</dbReference>
<dbReference type="InterPro" id="IPR000595">
    <property type="entry name" value="cNMP-bd_dom"/>
</dbReference>
<dbReference type="EMBL" id="JAAQPH010000011">
    <property type="protein sequence ID" value="NIA69918.1"/>
    <property type="molecule type" value="Genomic_DNA"/>
</dbReference>
<dbReference type="SMART" id="SM00100">
    <property type="entry name" value="cNMP"/>
    <property type="match status" value="1"/>
</dbReference>
<dbReference type="CDD" id="cd00038">
    <property type="entry name" value="CAP_ED"/>
    <property type="match status" value="1"/>
</dbReference>
<comment type="caution">
    <text evidence="8">The sequence shown here is derived from an EMBL/GenBank/DDBJ whole genome shotgun (WGS) entry which is preliminary data.</text>
</comment>
<dbReference type="InterPro" id="IPR011547">
    <property type="entry name" value="SLC26A/SulP_dom"/>
</dbReference>
<feature type="transmembrane region" description="Helical" evidence="5">
    <location>
        <begin position="28"/>
        <end position="48"/>
    </location>
</feature>
<evidence type="ECO:0000256" key="2">
    <source>
        <dbReference type="ARBA" id="ARBA00022692"/>
    </source>
</evidence>
<dbReference type="RefSeq" id="WP_167226013.1">
    <property type="nucleotide sequence ID" value="NZ_JAAQPH010000011.1"/>
</dbReference>
<protein>
    <submittedName>
        <fullName evidence="8">SLC26A/SulP transporter family protein</fullName>
    </submittedName>
</protein>
<evidence type="ECO:0000313" key="8">
    <source>
        <dbReference type="EMBL" id="NIA69918.1"/>
    </source>
</evidence>
<evidence type="ECO:0000256" key="1">
    <source>
        <dbReference type="ARBA" id="ARBA00004141"/>
    </source>
</evidence>
<evidence type="ECO:0000313" key="9">
    <source>
        <dbReference type="Proteomes" id="UP000761264"/>
    </source>
</evidence>
<feature type="transmembrane region" description="Helical" evidence="5">
    <location>
        <begin position="198"/>
        <end position="214"/>
    </location>
</feature>
<feature type="domain" description="Cyclic nucleotide-binding" evidence="6">
    <location>
        <begin position="614"/>
        <end position="735"/>
    </location>
</feature>
<feature type="transmembrane region" description="Helical" evidence="5">
    <location>
        <begin position="155"/>
        <end position="178"/>
    </location>
</feature>
<feature type="transmembrane region" description="Helical" evidence="5">
    <location>
        <begin position="226"/>
        <end position="246"/>
    </location>
</feature>
<feature type="domain" description="STAS" evidence="7">
    <location>
        <begin position="473"/>
        <end position="590"/>
    </location>
</feature>
<keyword evidence="2 5" id="KW-0812">Transmembrane</keyword>
<feature type="transmembrane region" description="Helical" evidence="5">
    <location>
        <begin position="355"/>
        <end position="377"/>
    </location>
</feature>